<reference evidence="2 3" key="1">
    <citation type="submission" date="2020-08" db="EMBL/GenBank/DDBJ databases">
        <title>Plant Genome Project.</title>
        <authorList>
            <person name="Zhang R.-G."/>
        </authorList>
    </citation>
    <scope>NUCLEOTIDE SEQUENCE [LARGE SCALE GENOMIC DNA]</scope>
    <source>
        <tissue evidence="2">Rhizome</tissue>
    </source>
</reference>
<keyword evidence="3" id="KW-1185">Reference proteome</keyword>
<evidence type="ECO:0000313" key="2">
    <source>
        <dbReference type="EMBL" id="KAG6483269.1"/>
    </source>
</evidence>
<evidence type="ECO:0000259" key="1">
    <source>
        <dbReference type="Pfam" id="PF00931"/>
    </source>
</evidence>
<protein>
    <recommendedName>
        <fullName evidence="1">NB-ARC domain-containing protein</fullName>
    </recommendedName>
</protein>
<comment type="caution">
    <text evidence="2">The sequence shown here is derived from an EMBL/GenBank/DDBJ whole genome shotgun (WGS) entry which is preliminary data.</text>
</comment>
<feature type="domain" description="NB-ARC" evidence="1">
    <location>
        <begin position="1"/>
        <end position="139"/>
    </location>
</feature>
<organism evidence="2 3">
    <name type="scientific">Zingiber officinale</name>
    <name type="common">Ginger</name>
    <name type="synonym">Amomum zingiber</name>
    <dbReference type="NCBI Taxonomy" id="94328"/>
    <lineage>
        <taxon>Eukaryota</taxon>
        <taxon>Viridiplantae</taxon>
        <taxon>Streptophyta</taxon>
        <taxon>Embryophyta</taxon>
        <taxon>Tracheophyta</taxon>
        <taxon>Spermatophyta</taxon>
        <taxon>Magnoliopsida</taxon>
        <taxon>Liliopsida</taxon>
        <taxon>Zingiberales</taxon>
        <taxon>Zingiberaceae</taxon>
        <taxon>Zingiber</taxon>
    </lineage>
</organism>
<dbReference type="AlphaFoldDB" id="A0A8J5F9X0"/>
<dbReference type="PANTHER" id="PTHR36766">
    <property type="entry name" value="PLANT BROAD-SPECTRUM MILDEW RESISTANCE PROTEIN RPW8"/>
    <property type="match status" value="1"/>
</dbReference>
<dbReference type="EMBL" id="JACMSC010000016">
    <property type="protein sequence ID" value="KAG6483269.1"/>
    <property type="molecule type" value="Genomic_DNA"/>
</dbReference>
<dbReference type="PANTHER" id="PTHR36766:SF64">
    <property type="entry name" value="OS12G0206100 PROTEIN"/>
    <property type="match status" value="1"/>
</dbReference>
<dbReference type="InterPro" id="IPR002182">
    <property type="entry name" value="NB-ARC"/>
</dbReference>
<dbReference type="GO" id="GO:0043531">
    <property type="term" value="F:ADP binding"/>
    <property type="evidence" value="ECO:0007669"/>
    <property type="project" value="InterPro"/>
</dbReference>
<dbReference type="Pfam" id="PF00931">
    <property type="entry name" value="NB-ARC"/>
    <property type="match status" value="1"/>
</dbReference>
<sequence>MGCVGKTAILRRFNNDFEEKELDNLDVVIYLELSTGYKVEELQRSLFDRLKLKWQDEEPQRNRAYRLFRVLSKMRFLLLLDSVWEPLNSQVVGIPLPQPPSKSKIVFATRMEEVCSRMGAEKIIKLECLSEEEAWDLFRFNAKLDLAGTNQLIQNLARTLARQCAGLPEALITVARAMANKRTIAEWRHVLAIMKEAPF</sequence>
<accession>A0A8J5F9X0</accession>
<dbReference type="Gene3D" id="3.40.50.300">
    <property type="entry name" value="P-loop containing nucleotide triphosphate hydrolases"/>
    <property type="match status" value="1"/>
</dbReference>
<gene>
    <name evidence="2" type="ORF">ZIOFF_059911</name>
</gene>
<dbReference type="Proteomes" id="UP000734854">
    <property type="component" value="Unassembled WGS sequence"/>
</dbReference>
<dbReference type="InterPro" id="IPR042197">
    <property type="entry name" value="Apaf_helical"/>
</dbReference>
<dbReference type="SUPFAM" id="SSF52540">
    <property type="entry name" value="P-loop containing nucleoside triphosphate hydrolases"/>
    <property type="match status" value="1"/>
</dbReference>
<evidence type="ECO:0000313" key="3">
    <source>
        <dbReference type="Proteomes" id="UP000734854"/>
    </source>
</evidence>
<dbReference type="Gene3D" id="1.10.8.430">
    <property type="entry name" value="Helical domain of apoptotic protease-activating factors"/>
    <property type="match status" value="1"/>
</dbReference>
<proteinExistence type="predicted"/>
<name>A0A8J5F9X0_ZINOF</name>
<dbReference type="InterPro" id="IPR027417">
    <property type="entry name" value="P-loop_NTPase"/>
</dbReference>